<feature type="region of interest" description="Disordered" evidence="1">
    <location>
        <begin position="42"/>
        <end position="77"/>
    </location>
</feature>
<organism evidence="2 3">
    <name type="scientific">Romanomermis culicivorax</name>
    <name type="common">Nematode worm</name>
    <dbReference type="NCBI Taxonomy" id="13658"/>
    <lineage>
        <taxon>Eukaryota</taxon>
        <taxon>Metazoa</taxon>
        <taxon>Ecdysozoa</taxon>
        <taxon>Nematoda</taxon>
        <taxon>Enoplea</taxon>
        <taxon>Dorylaimia</taxon>
        <taxon>Mermithida</taxon>
        <taxon>Mermithoidea</taxon>
        <taxon>Mermithidae</taxon>
        <taxon>Romanomermis</taxon>
    </lineage>
</organism>
<feature type="compositionally biased region" description="Low complexity" evidence="1">
    <location>
        <begin position="42"/>
        <end position="51"/>
    </location>
</feature>
<accession>A0A915IK51</accession>
<evidence type="ECO:0000256" key="1">
    <source>
        <dbReference type="SAM" id="MobiDB-lite"/>
    </source>
</evidence>
<evidence type="ECO:0000313" key="2">
    <source>
        <dbReference type="Proteomes" id="UP000887565"/>
    </source>
</evidence>
<dbReference type="Proteomes" id="UP000887565">
    <property type="component" value="Unplaced"/>
</dbReference>
<protein>
    <submittedName>
        <fullName evidence="3">Uncharacterized protein</fullName>
    </submittedName>
</protein>
<name>A0A915IK51_ROMCU</name>
<dbReference type="AlphaFoldDB" id="A0A915IK51"/>
<keyword evidence="2" id="KW-1185">Reference proteome</keyword>
<sequence>KDDCDKTLIPNTENLAAKIFRKNFHPAGATRATDLTVPELLPAAATPPTEVDAQNYSQQRPHHPRKSMPKLTPSCVQ</sequence>
<evidence type="ECO:0000313" key="3">
    <source>
        <dbReference type="WBParaSite" id="nRc.2.0.1.t14244-RA"/>
    </source>
</evidence>
<proteinExistence type="predicted"/>
<reference evidence="3" key="1">
    <citation type="submission" date="2022-11" db="UniProtKB">
        <authorList>
            <consortium name="WormBaseParasite"/>
        </authorList>
    </citation>
    <scope>IDENTIFICATION</scope>
</reference>
<dbReference type="WBParaSite" id="nRc.2.0.1.t14244-RA">
    <property type="protein sequence ID" value="nRc.2.0.1.t14244-RA"/>
    <property type="gene ID" value="nRc.2.0.1.g14244"/>
</dbReference>